<dbReference type="EMBL" id="QGTW01000007">
    <property type="protein sequence ID" value="PWW27936.1"/>
    <property type="molecule type" value="Genomic_DNA"/>
</dbReference>
<accession>A0A2V2ZX35</accession>
<evidence type="ECO:0000256" key="1">
    <source>
        <dbReference type="SAM" id="MobiDB-lite"/>
    </source>
</evidence>
<dbReference type="PANTHER" id="PTHR38463:SF1">
    <property type="entry name" value="STRESS RESPONSE PROTEIN YSNF"/>
    <property type="match status" value="1"/>
</dbReference>
<dbReference type="InterPro" id="IPR025889">
    <property type="entry name" value="GSP17M-like_dom"/>
</dbReference>
<dbReference type="PANTHER" id="PTHR38463">
    <property type="entry name" value="STRESS RESPONSE PROTEIN YSNF"/>
    <property type="match status" value="1"/>
</dbReference>
<dbReference type="NCBIfam" id="TIGR02271">
    <property type="entry name" value="YsnF/AvaK domain"/>
    <property type="match status" value="1"/>
</dbReference>
<dbReference type="Pfam" id="PF11181">
    <property type="entry name" value="YflT"/>
    <property type="match status" value="1"/>
</dbReference>
<dbReference type="OrthoDB" id="2836743at2"/>
<proteinExistence type="predicted"/>
<name>A0A2V2ZX35_9BACI</name>
<feature type="domain" description="General stress protein 17M-like" evidence="3">
    <location>
        <begin position="6"/>
        <end position="78"/>
    </location>
</feature>
<feature type="region of interest" description="Disordered" evidence="1">
    <location>
        <begin position="256"/>
        <end position="279"/>
    </location>
</feature>
<organism evidence="4 5">
    <name type="scientific">Cytobacillus oceanisediminis</name>
    <dbReference type="NCBI Taxonomy" id="665099"/>
    <lineage>
        <taxon>Bacteria</taxon>
        <taxon>Bacillati</taxon>
        <taxon>Bacillota</taxon>
        <taxon>Bacilli</taxon>
        <taxon>Bacillales</taxon>
        <taxon>Bacillaceae</taxon>
        <taxon>Cytobacillus</taxon>
    </lineage>
</organism>
<comment type="caution">
    <text evidence="4">The sequence shown here is derived from an EMBL/GenBank/DDBJ whole genome shotgun (WGS) entry which is preliminary data.</text>
</comment>
<dbReference type="RefSeq" id="WP_110065563.1">
    <property type="nucleotide sequence ID" value="NZ_QGTW01000007.1"/>
</dbReference>
<evidence type="ECO:0000313" key="5">
    <source>
        <dbReference type="Proteomes" id="UP000247150"/>
    </source>
</evidence>
<gene>
    <name evidence="4" type="ORF">DFO73_107250</name>
</gene>
<dbReference type="Proteomes" id="UP000247150">
    <property type="component" value="Unassembled WGS sequence"/>
</dbReference>
<evidence type="ECO:0000259" key="3">
    <source>
        <dbReference type="Pfam" id="PF11181"/>
    </source>
</evidence>
<dbReference type="InterPro" id="IPR052967">
    <property type="entry name" value="Stress_Response_Assoc"/>
</dbReference>
<evidence type="ECO:0000313" key="4">
    <source>
        <dbReference type="EMBL" id="PWW27936.1"/>
    </source>
</evidence>
<dbReference type="InterPro" id="IPR019060">
    <property type="entry name" value="DUF2382"/>
</dbReference>
<evidence type="ECO:0000259" key="2">
    <source>
        <dbReference type="Pfam" id="PF09557"/>
    </source>
</evidence>
<feature type="domain" description="DUF2382" evidence="2">
    <location>
        <begin position="152"/>
        <end position="262"/>
    </location>
</feature>
<dbReference type="Pfam" id="PF09557">
    <property type="entry name" value="DUF2382"/>
    <property type="match status" value="1"/>
</dbReference>
<dbReference type="AlphaFoldDB" id="A0A2V2ZX35"/>
<reference evidence="4 5" key="1">
    <citation type="submission" date="2018-05" db="EMBL/GenBank/DDBJ databases">
        <title>Freshwater and sediment microbial communities from various areas in North America, analyzing microbe dynamics in response to fracking.</title>
        <authorList>
            <person name="Lamendella R."/>
        </authorList>
    </citation>
    <scope>NUCLEOTIDE SEQUENCE [LARGE SCALE GENOMIC DNA]</scope>
    <source>
        <strain evidence="4 5">15_TX</strain>
    </source>
</reference>
<sequence>MKKNILIGGYDTQQELKEAIEGAESNGYQKENLVIVSKDGANLKSFADNYGVHLKIVGSQELGNQRFLDSVKALFMGEDPAASSGIDPDKKDGTRFDEHDVDEYASMVFDGKYVLIVDHYGTYPASQKENQVQAEEQAEAYRESASAREEVLEVKEEQLDIKKLAEKSGDVEVTKKVVEEQQNVDIPVSHEEAFIERRKPVNPTAGAQTPIDEEETLRVPLKEEVLQVEKKPVVTEEIVIGKRKVQDTKTITENVKHEEVDIKTRAEPDADEPLSRDKL</sequence>
<protein>
    <submittedName>
        <fullName evidence="4">Uncharacterized protein (TIGR02271 family)</fullName>
    </submittedName>
</protein>